<dbReference type="Proteomes" id="UP001519460">
    <property type="component" value="Unassembled WGS sequence"/>
</dbReference>
<keyword evidence="3" id="KW-1185">Reference proteome</keyword>
<dbReference type="PANTHER" id="PTHR10151">
    <property type="entry name" value="ECTONUCLEOTIDE PYROPHOSPHATASE/PHOSPHODIESTERASE"/>
    <property type="match status" value="1"/>
</dbReference>
<evidence type="ECO:0000313" key="3">
    <source>
        <dbReference type="Proteomes" id="UP001519460"/>
    </source>
</evidence>
<sequence length="443" mass="49553">MVKLVFSQSSSTLTSCVAAALVFATASVQFSEASEAGGNLPKLMLFSFDGFGWNYLQKLPKSSIPNFHKFIDSGVHVRWIENVFPTVTRTNHMSMVTGLYAESHGIVHNHFYDSALNASVPSPGNLTDSKWVDVGSEPIWVTNSKAGGNRRSGCILWPCADAKIKGILPEKQMPGEWTVTLETFNSTERIDLALKWLTDPSEEVNFVAVYFDQPDEISHQHGPDSEEVATAIRTYDKTLEYLLNQIEEKGLSGKLNVIITADHGQLPVRVENQVNIDSLVEREWFFSQPYLDRPRTMINMWPKQEGSHGWDPRYSINMYPFFIATGPAFKKGVRDAAPFRMVDIYPMMCHILGLEPAPNNGTLDNVRHILATDERSRSLTSYVGVTIGVIVAMLGVVAVVVILWKIRQGRNVSASYKRTFAKAGTWEDQRMQDGMVVLSDEEL</sequence>
<name>A0ABD0LLG2_9CAEN</name>
<gene>
    <name evidence="2" type="ORF">BaRGS_00008623</name>
</gene>
<reference evidence="2 3" key="1">
    <citation type="journal article" date="2023" name="Sci. Data">
        <title>Genome assembly of the Korean intertidal mud-creeper Batillaria attramentaria.</title>
        <authorList>
            <person name="Patra A.K."/>
            <person name="Ho P.T."/>
            <person name="Jun S."/>
            <person name="Lee S.J."/>
            <person name="Kim Y."/>
            <person name="Won Y.J."/>
        </authorList>
    </citation>
    <scope>NUCLEOTIDE SEQUENCE [LARGE SCALE GENOMIC DNA]</scope>
    <source>
        <strain evidence="2">Wonlab-2016</strain>
    </source>
</reference>
<dbReference type="EMBL" id="JACVVK020000039">
    <property type="protein sequence ID" value="KAK7500076.1"/>
    <property type="molecule type" value="Genomic_DNA"/>
</dbReference>
<proteinExistence type="predicted"/>
<dbReference type="Gene3D" id="3.40.720.10">
    <property type="entry name" value="Alkaline Phosphatase, subunit A"/>
    <property type="match status" value="1"/>
</dbReference>
<comment type="caution">
    <text evidence="2">The sequence shown here is derived from an EMBL/GenBank/DDBJ whole genome shotgun (WGS) entry which is preliminary data.</text>
</comment>
<protein>
    <submittedName>
        <fullName evidence="2">Uncharacterized protein</fullName>
    </submittedName>
</protein>
<dbReference type="InterPro" id="IPR017850">
    <property type="entry name" value="Alkaline_phosphatase_core_sf"/>
</dbReference>
<keyword evidence="1" id="KW-0472">Membrane</keyword>
<keyword evidence="1" id="KW-0812">Transmembrane</keyword>
<dbReference type="SUPFAM" id="SSF53649">
    <property type="entry name" value="Alkaline phosphatase-like"/>
    <property type="match status" value="1"/>
</dbReference>
<keyword evidence="1" id="KW-1133">Transmembrane helix</keyword>
<evidence type="ECO:0000256" key="1">
    <source>
        <dbReference type="SAM" id="Phobius"/>
    </source>
</evidence>
<dbReference type="InterPro" id="IPR002591">
    <property type="entry name" value="Phosphodiest/P_Trfase"/>
</dbReference>
<feature type="transmembrane region" description="Helical" evidence="1">
    <location>
        <begin position="382"/>
        <end position="404"/>
    </location>
</feature>
<dbReference type="PROSITE" id="PS51257">
    <property type="entry name" value="PROKAR_LIPOPROTEIN"/>
    <property type="match status" value="1"/>
</dbReference>
<organism evidence="2 3">
    <name type="scientific">Batillaria attramentaria</name>
    <dbReference type="NCBI Taxonomy" id="370345"/>
    <lineage>
        <taxon>Eukaryota</taxon>
        <taxon>Metazoa</taxon>
        <taxon>Spiralia</taxon>
        <taxon>Lophotrochozoa</taxon>
        <taxon>Mollusca</taxon>
        <taxon>Gastropoda</taxon>
        <taxon>Caenogastropoda</taxon>
        <taxon>Sorbeoconcha</taxon>
        <taxon>Cerithioidea</taxon>
        <taxon>Batillariidae</taxon>
        <taxon>Batillaria</taxon>
    </lineage>
</organism>
<evidence type="ECO:0000313" key="2">
    <source>
        <dbReference type="EMBL" id="KAK7500076.1"/>
    </source>
</evidence>
<dbReference type="Pfam" id="PF01663">
    <property type="entry name" value="Phosphodiest"/>
    <property type="match status" value="1"/>
</dbReference>
<dbReference type="CDD" id="cd16018">
    <property type="entry name" value="Enpp"/>
    <property type="match status" value="1"/>
</dbReference>
<accession>A0ABD0LLG2</accession>
<dbReference type="GO" id="GO:0016787">
    <property type="term" value="F:hydrolase activity"/>
    <property type="evidence" value="ECO:0007669"/>
    <property type="project" value="UniProtKB-ARBA"/>
</dbReference>
<dbReference type="AlphaFoldDB" id="A0ABD0LLG2"/>
<dbReference type="PANTHER" id="PTHR10151:SF126">
    <property type="entry name" value="ECTONUCLEOTIDE PYROPHOSPHATASE_PHOSPHODIESTERASE FAMILY MEMBER 7-LIKE"/>
    <property type="match status" value="1"/>
</dbReference>